<keyword evidence="4 7" id="KW-0238">DNA-binding</keyword>
<evidence type="ECO:0000256" key="5">
    <source>
        <dbReference type="ARBA" id="ARBA00023155"/>
    </source>
</evidence>
<evidence type="ECO:0000256" key="2">
    <source>
        <dbReference type="ARBA" id="ARBA00008161"/>
    </source>
</evidence>
<dbReference type="GO" id="GO:0000981">
    <property type="term" value="F:DNA-binding transcription factor activity, RNA polymerase II-specific"/>
    <property type="evidence" value="ECO:0007669"/>
    <property type="project" value="InterPro"/>
</dbReference>
<comment type="similarity">
    <text evidence="2">Belongs to the SIX/Sine oculis homeobox family.</text>
</comment>
<evidence type="ECO:0000256" key="3">
    <source>
        <dbReference type="ARBA" id="ARBA00022473"/>
    </source>
</evidence>
<dbReference type="OMA" id="VHSMHGH"/>
<organism evidence="11">
    <name type="scientific">Mnemiopsis leidyi</name>
    <name type="common">Sea walnut</name>
    <name type="synonym">Warty comb jellyfish</name>
    <dbReference type="NCBI Taxonomy" id="27923"/>
    <lineage>
        <taxon>Eukaryota</taxon>
        <taxon>Metazoa</taxon>
        <taxon>Ctenophora</taxon>
        <taxon>Tentaculata</taxon>
        <taxon>Lobata</taxon>
        <taxon>Bolinopsidae</taxon>
        <taxon>Mnemiopsis</taxon>
    </lineage>
</organism>
<dbReference type="GO" id="GO:0005634">
    <property type="term" value="C:nucleus"/>
    <property type="evidence" value="ECO:0007669"/>
    <property type="project" value="UniProtKB-SubCell"/>
</dbReference>
<dbReference type="GO" id="GO:0000978">
    <property type="term" value="F:RNA polymerase II cis-regulatory region sequence-specific DNA binding"/>
    <property type="evidence" value="ECO:0007669"/>
    <property type="project" value="TreeGrafter"/>
</dbReference>
<accession>E3UJX2</accession>
<name>E3UJX2_MNELE</name>
<evidence type="ECO:0000256" key="9">
    <source>
        <dbReference type="SAM" id="MobiDB-lite"/>
    </source>
</evidence>
<dbReference type="Pfam" id="PF00046">
    <property type="entry name" value="Homeodomain"/>
    <property type="match status" value="1"/>
</dbReference>
<feature type="DNA-binding region" description="Homeobox" evidence="7">
    <location>
        <begin position="157"/>
        <end position="207"/>
    </location>
</feature>
<dbReference type="SUPFAM" id="SSF46689">
    <property type="entry name" value="Homeodomain-like"/>
    <property type="match status" value="1"/>
</dbReference>
<dbReference type="PROSITE" id="PS00027">
    <property type="entry name" value="HOMEOBOX_1"/>
    <property type="match status" value="1"/>
</dbReference>
<dbReference type="InterPro" id="IPR017970">
    <property type="entry name" value="Homeobox_CS"/>
</dbReference>
<dbReference type="Pfam" id="PF16878">
    <property type="entry name" value="SIX1_SD"/>
    <property type="match status" value="1"/>
</dbReference>
<comment type="subcellular location">
    <subcellularLocation>
        <location evidence="1 7 8">Nucleus</location>
    </subcellularLocation>
</comment>
<dbReference type="InterPro" id="IPR001356">
    <property type="entry name" value="HD"/>
</dbReference>
<dbReference type="SMART" id="SM00389">
    <property type="entry name" value="HOX"/>
    <property type="match status" value="1"/>
</dbReference>
<protein>
    <submittedName>
        <fullName evidence="11">SIX class homeobox transcription factor SIX28</fullName>
    </submittedName>
</protein>
<evidence type="ECO:0000256" key="4">
    <source>
        <dbReference type="ARBA" id="ARBA00023125"/>
    </source>
</evidence>
<dbReference type="InterPro" id="IPR031701">
    <property type="entry name" value="SIX1_SD"/>
</dbReference>
<dbReference type="PROSITE" id="PS50071">
    <property type="entry name" value="HOMEOBOX_2"/>
    <property type="match status" value="1"/>
</dbReference>
<dbReference type="PANTHER" id="PTHR10390:SF44">
    <property type="entry name" value="SIX HOMEOBOX 4"/>
    <property type="match status" value="1"/>
</dbReference>
<dbReference type="CDD" id="cd00086">
    <property type="entry name" value="homeodomain"/>
    <property type="match status" value="1"/>
</dbReference>
<evidence type="ECO:0000313" key="11">
    <source>
        <dbReference type="EMBL" id="ADO22650.1"/>
    </source>
</evidence>
<evidence type="ECO:0000256" key="7">
    <source>
        <dbReference type="PROSITE-ProRule" id="PRU00108"/>
    </source>
</evidence>
<keyword evidence="3" id="KW-0217">Developmental protein</keyword>
<evidence type="ECO:0000256" key="6">
    <source>
        <dbReference type="ARBA" id="ARBA00023242"/>
    </source>
</evidence>
<proteinExistence type="evidence at transcript level"/>
<feature type="region of interest" description="Disordered" evidence="9">
    <location>
        <begin position="208"/>
        <end position="229"/>
    </location>
</feature>
<reference evidence="11" key="1">
    <citation type="journal article" date="2010" name="Evodevo">
        <title>The homeodomain complement of the ctenophore Mnemiopsis leidyi suggests that Ctenophora and Porifera diverged prior to the ParaHoxozoa.</title>
        <authorList>
            <person name="Ryan J.F."/>
            <person name="Pang K."/>
            <person name="NISC Comparative Sequencing Program"/>
            <person name="Mullikin J.C."/>
            <person name="Martindale M.Q."/>
            <person name="Baxevanis A.D."/>
        </authorList>
    </citation>
    <scope>NUCLEOTIDE SEQUENCE</scope>
</reference>
<sequence length="275" mass="31617">MNYTLKTEPSPPGMECSVITSYPDETSFPHFTVEQVASVCESLESSGDIDRLSRFLWSLPLTQIEEFNKNERIMRSRAVVCFHRQEYRELYSIIENCGFSRDSHEKLQYLWNEAHYNEAEKLRGRALGAVDKYRVRKKFPLPQTIWDGKIQNHCFKEKSRAILKEWYSKNPYPSPHTKRELANTAGLTATQVSNWFKNRRQRDRAALTKSNKTLIMSPDRSTTTSPPPLMRTVVSSPAISSHYTSCPTHGLISPTILTHTPYSGFISYTSNPETV</sequence>
<dbReference type="EMBL" id="HM444129">
    <property type="protein sequence ID" value="ADO22650.1"/>
    <property type="molecule type" value="mRNA"/>
</dbReference>
<dbReference type="PANTHER" id="PTHR10390">
    <property type="entry name" value="HOMEOBOX PROTEIN SIX"/>
    <property type="match status" value="1"/>
</dbReference>
<dbReference type="Gene3D" id="1.10.10.60">
    <property type="entry name" value="Homeodomain-like"/>
    <property type="match status" value="1"/>
</dbReference>
<dbReference type="AlphaFoldDB" id="E3UJX2"/>
<gene>
    <name evidence="11" type="primary">SIX28</name>
</gene>
<dbReference type="FunFam" id="1.10.10.60:FF:000046">
    <property type="entry name" value="SIX homeobox 3"/>
    <property type="match status" value="1"/>
</dbReference>
<dbReference type="GO" id="GO:0005667">
    <property type="term" value="C:transcription regulator complex"/>
    <property type="evidence" value="ECO:0007669"/>
    <property type="project" value="TreeGrafter"/>
</dbReference>
<evidence type="ECO:0000256" key="8">
    <source>
        <dbReference type="RuleBase" id="RU000682"/>
    </source>
</evidence>
<keyword evidence="6 7" id="KW-0539">Nucleus</keyword>
<dbReference type="HOGENOM" id="CLU_046914_2_0_1"/>
<feature type="domain" description="Homeobox" evidence="10">
    <location>
        <begin position="155"/>
        <end position="206"/>
    </location>
</feature>
<evidence type="ECO:0000256" key="1">
    <source>
        <dbReference type="ARBA" id="ARBA00004123"/>
    </source>
</evidence>
<evidence type="ECO:0000259" key="10">
    <source>
        <dbReference type="PROSITE" id="PS50071"/>
    </source>
</evidence>
<dbReference type="InterPro" id="IPR009057">
    <property type="entry name" value="Homeodomain-like_sf"/>
</dbReference>
<keyword evidence="5 7" id="KW-0371">Homeobox</keyword>